<dbReference type="AlphaFoldDB" id="A0A2T3XRP0"/>
<organism evidence="1 2">
    <name type="scientific">Trinickia symbiotica</name>
    <dbReference type="NCBI Taxonomy" id="863227"/>
    <lineage>
        <taxon>Bacteria</taxon>
        <taxon>Pseudomonadati</taxon>
        <taxon>Pseudomonadota</taxon>
        <taxon>Betaproteobacteria</taxon>
        <taxon>Burkholderiales</taxon>
        <taxon>Burkholderiaceae</taxon>
        <taxon>Trinickia</taxon>
    </lineage>
</organism>
<gene>
    <name evidence="1" type="ORF">C9I57_19430</name>
</gene>
<dbReference type="Proteomes" id="UP000240638">
    <property type="component" value="Unassembled WGS sequence"/>
</dbReference>
<name>A0A2T3XRP0_9BURK</name>
<reference evidence="1 2" key="1">
    <citation type="submission" date="2018-03" db="EMBL/GenBank/DDBJ databases">
        <title>Whole genome analyses suggest that Burkholderia sensu lato contains two further novel genera in the rhizoxinica-symbiotica group Mycetohabitans gen. nov., and Trinickia gen. nov.: implications for the evolution of diazotrophy and nodulation in the Burkholderiaceae.</title>
        <authorList>
            <person name="Estrada De Los Santos P."/>
            <person name="Palmer M."/>
            <person name="Chavez-Ramirez B."/>
            <person name="Steenkamp E.T."/>
            <person name="Hirsch A.M."/>
            <person name="Manyaka P."/>
            <person name="Maluk M."/>
            <person name="Lafos M."/>
            <person name="Crook M."/>
            <person name="Gross E."/>
            <person name="Simon M.F."/>
            <person name="Bueno Dos Reis Junior F."/>
            <person name="Poole P.S."/>
            <person name="Venter S.N."/>
            <person name="James E.K."/>
        </authorList>
    </citation>
    <scope>NUCLEOTIDE SEQUENCE [LARGE SCALE GENOMIC DNA]</scope>
    <source>
        <strain evidence="1 2">JPY-366</strain>
    </source>
</reference>
<accession>A0A2T3XRP0</accession>
<evidence type="ECO:0000313" key="2">
    <source>
        <dbReference type="Proteomes" id="UP000240638"/>
    </source>
</evidence>
<proteinExistence type="predicted"/>
<dbReference type="EMBL" id="PYUC01000009">
    <property type="protein sequence ID" value="PTB19196.1"/>
    <property type="molecule type" value="Genomic_DNA"/>
</dbReference>
<evidence type="ECO:0000313" key="1">
    <source>
        <dbReference type="EMBL" id="PTB19196.1"/>
    </source>
</evidence>
<comment type="caution">
    <text evidence="1">The sequence shown here is derived from an EMBL/GenBank/DDBJ whole genome shotgun (WGS) entry which is preliminary data.</text>
</comment>
<sequence length="83" mass="8714">MTAVSKHHAGSATQDDPRVRCAACGHWSSVRSSLETAIPGLASLGSAFGASAADTRLCRRHDRLTSPRDGCRSFISRSSAAID</sequence>
<protein>
    <submittedName>
        <fullName evidence="1">Uncharacterized protein</fullName>
    </submittedName>
</protein>